<dbReference type="EMBL" id="BGZK01000387">
    <property type="protein sequence ID" value="GBP40750.1"/>
    <property type="molecule type" value="Genomic_DNA"/>
</dbReference>
<organism evidence="1 2">
    <name type="scientific">Eumeta variegata</name>
    <name type="common">Bagworm moth</name>
    <name type="synonym">Eumeta japonica</name>
    <dbReference type="NCBI Taxonomy" id="151549"/>
    <lineage>
        <taxon>Eukaryota</taxon>
        <taxon>Metazoa</taxon>
        <taxon>Ecdysozoa</taxon>
        <taxon>Arthropoda</taxon>
        <taxon>Hexapoda</taxon>
        <taxon>Insecta</taxon>
        <taxon>Pterygota</taxon>
        <taxon>Neoptera</taxon>
        <taxon>Endopterygota</taxon>
        <taxon>Lepidoptera</taxon>
        <taxon>Glossata</taxon>
        <taxon>Ditrysia</taxon>
        <taxon>Tineoidea</taxon>
        <taxon>Psychidae</taxon>
        <taxon>Oiketicinae</taxon>
        <taxon>Eumeta</taxon>
    </lineage>
</organism>
<keyword evidence="2" id="KW-1185">Reference proteome</keyword>
<evidence type="ECO:0000313" key="2">
    <source>
        <dbReference type="Proteomes" id="UP000299102"/>
    </source>
</evidence>
<comment type="caution">
    <text evidence="1">The sequence shown here is derived from an EMBL/GenBank/DDBJ whole genome shotgun (WGS) entry which is preliminary data.</text>
</comment>
<sequence>MERLRCKSLRCGMKDRFSREGQRRYARQAPVRGVVGGVQGELPKIVPSAIFTHTRTFPERSRVWRVRRTARAGPGNGVRPRALIDPYRLVHGAIKRPIRAMRQAPTHLAIRRENDLRFVYESADRPVYQQTSETLKYVSGRAYRCTRFGFIVAGLRRRRDTQTGSDFILAIELRRSVAAESCLISEL</sequence>
<dbReference type="Proteomes" id="UP000299102">
    <property type="component" value="Unassembled WGS sequence"/>
</dbReference>
<accession>A0A4C1VQD1</accession>
<dbReference type="AlphaFoldDB" id="A0A4C1VQD1"/>
<protein>
    <submittedName>
        <fullName evidence="1">Uncharacterized protein</fullName>
    </submittedName>
</protein>
<evidence type="ECO:0000313" key="1">
    <source>
        <dbReference type="EMBL" id="GBP40750.1"/>
    </source>
</evidence>
<name>A0A4C1VQD1_EUMVA</name>
<reference evidence="1 2" key="1">
    <citation type="journal article" date="2019" name="Commun. Biol.">
        <title>The bagworm genome reveals a unique fibroin gene that provides high tensile strength.</title>
        <authorList>
            <person name="Kono N."/>
            <person name="Nakamura H."/>
            <person name="Ohtoshi R."/>
            <person name="Tomita M."/>
            <person name="Numata K."/>
            <person name="Arakawa K."/>
        </authorList>
    </citation>
    <scope>NUCLEOTIDE SEQUENCE [LARGE SCALE GENOMIC DNA]</scope>
</reference>
<gene>
    <name evidence="1" type="ORF">EVAR_26413_1</name>
</gene>
<proteinExistence type="predicted"/>